<reference evidence="2" key="1">
    <citation type="submission" date="2024-07" db="EMBL/GenBank/DDBJ databases">
        <authorList>
            <person name="Li X.-J."/>
            <person name="Wang X."/>
        </authorList>
    </citation>
    <scope>NUCLEOTIDE SEQUENCE</scope>
    <source>
        <strain evidence="2">HSP-536</strain>
    </source>
</reference>
<keyword evidence="1" id="KW-0175">Coiled coil</keyword>
<dbReference type="KEGG" id="lala:AB8B28_08775"/>
<organism evidence="2">
    <name type="scientific">Leptotrichia alba</name>
    <dbReference type="NCBI Taxonomy" id="3239304"/>
    <lineage>
        <taxon>Bacteria</taxon>
        <taxon>Fusobacteriati</taxon>
        <taxon>Fusobacteriota</taxon>
        <taxon>Fusobacteriia</taxon>
        <taxon>Fusobacteriales</taxon>
        <taxon>Leptotrichiaceae</taxon>
        <taxon>Leptotrichia</taxon>
    </lineage>
</organism>
<proteinExistence type="predicted"/>
<protein>
    <submittedName>
        <fullName evidence="2">Uncharacterized protein</fullName>
    </submittedName>
</protein>
<evidence type="ECO:0000313" key="2">
    <source>
        <dbReference type="EMBL" id="XDU61742.1"/>
    </source>
</evidence>
<gene>
    <name evidence="2" type="ORF">AB8B28_08775</name>
</gene>
<evidence type="ECO:0000256" key="1">
    <source>
        <dbReference type="SAM" id="Coils"/>
    </source>
</evidence>
<dbReference type="RefSeq" id="WP_369715314.1">
    <property type="nucleotide sequence ID" value="NZ_CP165647.1"/>
</dbReference>
<name>A0AB39V398_9FUSO</name>
<sequence length="182" mass="21521">MIKLNLKLLIFTVGIVLALVNINKKYGKYKEVLNNRKILIENKRNLESKIANVVEQKNLERSRIMNEYNEITALTKKLSFLSMKSESEFKKIIYVFSHDSGLKMKEISKSENIWERNGYRLKYIHFTMYGSLNDFGKFVYFVNKSKRYIDTSKMFMELTSDGFKISLGFIEKIEDKKIKVEI</sequence>
<dbReference type="EMBL" id="CP165647">
    <property type="protein sequence ID" value="XDU61742.1"/>
    <property type="molecule type" value="Genomic_DNA"/>
</dbReference>
<feature type="coiled-coil region" evidence="1">
    <location>
        <begin position="29"/>
        <end position="56"/>
    </location>
</feature>
<accession>A0AB39V398</accession>
<dbReference type="AlphaFoldDB" id="A0AB39V398"/>